<proteinExistence type="predicted"/>
<dbReference type="InterPro" id="IPR029021">
    <property type="entry name" value="Prot-tyrosine_phosphatase-like"/>
</dbReference>
<dbReference type="SUPFAM" id="SSF52799">
    <property type="entry name" value="(Phosphotyrosine protein) phosphatases II"/>
    <property type="match status" value="1"/>
</dbReference>
<dbReference type="AlphaFoldDB" id="A0A1K1MGY2"/>
<organism evidence="1 2">
    <name type="scientific">Ruminococcus flavefaciens</name>
    <dbReference type="NCBI Taxonomy" id="1265"/>
    <lineage>
        <taxon>Bacteria</taxon>
        <taxon>Bacillati</taxon>
        <taxon>Bacillota</taxon>
        <taxon>Clostridia</taxon>
        <taxon>Eubacteriales</taxon>
        <taxon>Oscillospiraceae</taxon>
        <taxon>Ruminococcus</taxon>
    </lineage>
</organism>
<evidence type="ECO:0008006" key="3">
    <source>
        <dbReference type="Google" id="ProtNLM"/>
    </source>
</evidence>
<dbReference type="EMBL" id="FPIP01000002">
    <property type="protein sequence ID" value="SFW22345.1"/>
    <property type="molecule type" value="Genomic_DNA"/>
</dbReference>
<dbReference type="Gene3D" id="3.90.190.10">
    <property type="entry name" value="Protein tyrosine phosphatase superfamily"/>
    <property type="match status" value="1"/>
</dbReference>
<dbReference type="Proteomes" id="UP000183461">
    <property type="component" value="Unassembled WGS sequence"/>
</dbReference>
<gene>
    <name evidence="1" type="ORF">SAMN02910280_1195</name>
</gene>
<dbReference type="RefSeq" id="WP_072299559.1">
    <property type="nucleotide sequence ID" value="NZ_FPIP01000002.1"/>
</dbReference>
<accession>A0A1K1MGY2</accession>
<name>A0A1K1MGY2_RUMFL</name>
<evidence type="ECO:0000313" key="1">
    <source>
        <dbReference type="EMBL" id="SFW22345.1"/>
    </source>
</evidence>
<protein>
    <recommendedName>
        <fullName evidence="3">Tyrosine specific protein phosphatases domain-containing protein</fullName>
    </recommendedName>
</protein>
<evidence type="ECO:0000313" key="2">
    <source>
        <dbReference type="Proteomes" id="UP000183461"/>
    </source>
</evidence>
<reference evidence="1 2" key="1">
    <citation type="submission" date="2016-11" db="EMBL/GenBank/DDBJ databases">
        <authorList>
            <person name="Jaros S."/>
            <person name="Januszkiewicz K."/>
            <person name="Wedrychowicz H."/>
        </authorList>
    </citation>
    <scope>NUCLEOTIDE SEQUENCE [LARGE SCALE GENOMIC DNA]</scope>
    <source>
        <strain evidence="1 2">YL228</strain>
    </source>
</reference>
<sequence length="154" mass="17673">MKKPRILVTSAKNALRYVMRHFCEPGVTEYPEKTDTYAVISIQDTYGGGFGFELKKNKYCKDVLTLYFDDIEEPEHGLRLISFPQAIAIVKFIKAHAEDVDTLLIHCFAGVSRSRAVGVFAREVLDIPTTDEDDYNEYVYAILKKVWKELNRNS</sequence>